<feature type="transmembrane region" description="Helical" evidence="2">
    <location>
        <begin position="452"/>
        <end position="478"/>
    </location>
</feature>
<protein>
    <recommendedName>
        <fullName evidence="3">PGG domain-containing protein</fullName>
    </recommendedName>
</protein>
<evidence type="ECO:0000259" key="3">
    <source>
        <dbReference type="Pfam" id="PF13962"/>
    </source>
</evidence>
<dbReference type="SUPFAM" id="SSF48403">
    <property type="entry name" value="Ankyrin repeat"/>
    <property type="match status" value="1"/>
</dbReference>
<dbReference type="EMBL" id="JAYMYR010000011">
    <property type="protein sequence ID" value="KAK7332084.1"/>
    <property type="molecule type" value="Genomic_DNA"/>
</dbReference>
<feature type="transmembrane region" description="Helical" evidence="2">
    <location>
        <begin position="531"/>
        <end position="550"/>
    </location>
</feature>
<keyword evidence="2" id="KW-0472">Membrane</keyword>
<dbReference type="AlphaFoldDB" id="A0AAN9LAA5"/>
<evidence type="ECO:0000313" key="5">
    <source>
        <dbReference type="Proteomes" id="UP001374584"/>
    </source>
</evidence>
<name>A0AAN9LAA5_PHACN</name>
<dbReference type="InterPro" id="IPR026961">
    <property type="entry name" value="PGG_dom"/>
</dbReference>
<feature type="transmembrane region" description="Helical" evidence="2">
    <location>
        <begin position="413"/>
        <end position="432"/>
    </location>
</feature>
<sequence>MMKVTPHITKPENGRELDIVVHQTEDSQSVSPETSFPELNKTQKRKIYIGAASGNWSEASSYSKTHPCWWRIPLNDVGVTALHVAMRMEHAAFVEELVKHMKQEDMEKAFCLAAITGNVKIAEILLLKNESLLLIRDQNDMLPIQLASSAGHIQMTEFLFEKTSEDIPFPDLKKLFFFAINNNIYKVTSKLLERQSKWLTVENEERLTAWEMLPQFLCEDTIGHQDSIGSVCNGMKKEDTVGHQDAVGSVCNGMEKEEDTMNAQLSKAMFNAAKSGNTNILELLLEYYPDFLFEVNSCKQSLLHIAILHRQKSVYKLILSKEAAKNVLTKLVDSDGNNVLHLAGEMEQAKKQSRLSTHHVLMSNEDKWFQDVEKIVLPAMKTMKNNEGLTPKELFYKRHEELHKESISGLQDVANTLLVVATIVITLGITAGMTVPVEDIDSTRTPFFAKKIWYTFFFLSLAFGTCCCVSSMFFYASVILPECWAKPKDESVRLRQTKLVFGNVSLFSSLALMFTALVCGCILIFEFLSSWILYFICALGLVVLVVHLTLDYNRWIGIVCSVLNYLEDAPTKRTTILWPICKIIHMSSSLSQRKKLKCHSMN</sequence>
<comment type="subcellular location">
    <subcellularLocation>
        <location evidence="1">Cell membrane</location>
        <topology evidence="1">Peripheral membrane protein</topology>
        <orientation evidence="1">Cytoplasmic side</orientation>
    </subcellularLocation>
</comment>
<gene>
    <name evidence="4" type="ORF">VNO80_28831</name>
</gene>
<dbReference type="InterPro" id="IPR002110">
    <property type="entry name" value="Ankyrin_rpt"/>
</dbReference>
<dbReference type="GO" id="GO:0005886">
    <property type="term" value="C:plasma membrane"/>
    <property type="evidence" value="ECO:0007669"/>
    <property type="project" value="UniProtKB-SubCell"/>
</dbReference>
<dbReference type="SMART" id="SM00248">
    <property type="entry name" value="ANK"/>
    <property type="match status" value="4"/>
</dbReference>
<evidence type="ECO:0000256" key="1">
    <source>
        <dbReference type="ARBA" id="ARBA00004413"/>
    </source>
</evidence>
<keyword evidence="5" id="KW-1185">Reference proteome</keyword>
<evidence type="ECO:0000313" key="4">
    <source>
        <dbReference type="EMBL" id="KAK7332084.1"/>
    </source>
</evidence>
<proteinExistence type="predicted"/>
<comment type="caution">
    <text evidence="4">The sequence shown here is derived from an EMBL/GenBank/DDBJ whole genome shotgun (WGS) entry which is preliminary data.</text>
</comment>
<evidence type="ECO:0000256" key="2">
    <source>
        <dbReference type="SAM" id="Phobius"/>
    </source>
</evidence>
<accession>A0AAN9LAA5</accession>
<dbReference type="PANTHER" id="PTHR24177">
    <property type="entry name" value="CASKIN"/>
    <property type="match status" value="1"/>
</dbReference>
<keyword evidence="2" id="KW-0812">Transmembrane</keyword>
<reference evidence="4 5" key="1">
    <citation type="submission" date="2024-01" db="EMBL/GenBank/DDBJ databases">
        <title>The genomes of 5 underutilized Papilionoideae crops provide insights into root nodulation and disease resistanc.</title>
        <authorList>
            <person name="Jiang F."/>
        </authorList>
    </citation>
    <scope>NUCLEOTIDE SEQUENCE [LARGE SCALE GENOMIC DNA]</scope>
    <source>
        <strain evidence="4">JINMINGXINNONG_FW02</strain>
        <tissue evidence="4">Leaves</tissue>
    </source>
</reference>
<dbReference type="Pfam" id="PF13962">
    <property type="entry name" value="PGG"/>
    <property type="match status" value="1"/>
</dbReference>
<keyword evidence="2" id="KW-1133">Transmembrane helix</keyword>
<feature type="domain" description="PGG" evidence="3">
    <location>
        <begin position="409"/>
        <end position="522"/>
    </location>
</feature>
<dbReference type="InterPro" id="IPR036770">
    <property type="entry name" value="Ankyrin_rpt-contain_sf"/>
</dbReference>
<dbReference type="PANTHER" id="PTHR24177:SF473">
    <property type="entry name" value="PROTEIN, PUTATIVE-RELATED"/>
    <property type="match status" value="1"/>
</dbReference>
<dbReference type="Gene3D" id="1.25.40.20">
    <property type="entry name" value="Ankyrin repeat-containing domain"/>
    <property type="match status" value="2"/>
</dbReference>
<dbReference type="Proteomes" id="UP001374584">
    <property type="component" value="Unassembled WGS sequence"/>
</dbReference>
<organism evidence="4 5">
    <name type="scientific">Phaseolus coccineus</name>
    <name type="common">Scarlet runner bean</name>
    <name type="synonym">Phaseolus multiflorus</name>
    <dbReference type="NCBI Taxonomy" id="3886"/>
    <lineage>
        <taxon>Eukaryota</taxon>
        <taxon>Viridiplantae</taxon>
        <taxon>Streptophyta</taxon>
        <taxon>Embryophyta</taxon>
        <taxon>Tracheophyta</taxon>
        <taxon>Spermatophyta</taxon>
        <taxon>Magnoliopsida</taxon>
        <taxon>eudicotyledons</taxon>
        <taxon>Gunneridae</taxon>
        <taxon>Pentapetalae</taxon>
        <taxon>rosids</taxon>
        <taxon>fabids</taxon>
        <taxon>Fabales</taxon>
        <taxon>Fabaceae</taxon>
        <taxon>Papilionoideae</taxon>
        <taxon>50 kb inversion clade</taxon>
        <taxon>NPAAA clade</taxon>
        <taxon>indigoferoid/millettioid clade</taxon>
        <taxon>Phaseoleae</taxon>
        <taxon>Phaseolus</taxon>
    </lineage>
</organism>
<feature type="transmembrane region" description="Helical" evidence="2">
    <location>
        <begin position="499"/>
        <end position="525"/>
    </location>
</feature>